<gene>
    <name evidence="3" type="ORF">H9814_02730</name>
</gene>
<organism evidence="3 4">
    <name type="scientific">Candidatus Bacteroides merdigallinarum</name>
    <dbReference type="NCBI Taxonomy" id="2838473"/>
    <lineage>
        <taxon>Bacteria</taxon>
        <taxon>Pseudomonadati</taxon>
        <taxon>Bacteroidota</taxon>
        <taxon>Bacteroidia</taxon>
        <taxon>Bacteroidales</taxon>
        <taxon>Bacteroidaceae</taxon>
        <taxon>Bacteroides</taxon>
    </lineage>
</organism>
<keyword evidence="1" id="KW-0175">Coiled coil</keyword>
<protein>
    <submittedName>
        <fullName evidence="3">DUF4369 domain-containing protein</fullName>
    </submittedName>
</protein>
<proteinExistence type="predicted"/>
<accession>A0A9D2J169</accession>
<feature type="domain" description="DUF4369" evidence="2">
    <location>
        <begin position="26"/>
        <end position="116"/>
    </location>
</feature>
<feature type="coiled-coil region" evidence="1">
    <location>
        <begin position="116"/>
        <end position="143"/>
    </location>
</feature>
<evidence type="ECO:0000313" key="3">
    <source>
        <dbReference type="EMBL" id="HIZ32452.1"/>
    </source>
</evidence>
<dbReference type="EMBL" id="DXBX01000022">
    <property type="protein sequence ID" value="HIZ32452.1"/>
    <property type="molecule type" value="Genomic_DNA"/>
</dbReference>
<reference evidence="3" key="1">
    <citation type="journal article" date="2021" name="PeerJ">
        <title>Extensive microbial diversity within the chicken gut microbiome revealed by metagenomics and culture.</title>
        <authorList>
            <person name="Gilroy R."/>
            <person name="Ravi A."/>
            <person name="Getino M."/>
            <person name="Pursley I."/>
            <person name="Horton D.L."/>
            <person name="Alikhan N.F."/>
            <person name="Baker D."/>
            <person name="Gharbi K."/>
            <person name="Hall N."/>
            <person name="Watson M."/>
            <person name="Adriaenssens E.M."/>
            <person name="Foster-Nyarko E."/>
            <person name="Jarju S."/>
            <person name="Secka A."/>
            <person name="Antonio M."/>
            <person name="Oren A."/>
            <person name="Chaudhuri R.R."/>
            <person name="La Ragione R."/>
            <person name="Hildebrand F."/>
            <person name="Pallen M.J."/>
        </authorList>
    </citation>
    <scope>NUCLEOTIDE SEQUENCE</scope>
    <source>
        <strain evidence="3">ChiHjej9B8-1298</strain>
    </source>
</reference>
<evidence type="ECO:0000256" key="1">
    <source>
        <dbReference type="SAM" id="Coils"/>
    </source>
</evidence>
<dbReference type="InterPro" id="IPR025380">
    <property type="entry name" value="DUF4369"/>
</dbReference>
<dbReference type="AlphaFoldDB" id="A0A9D2J169"/>
<dbReference type="Proteomes" id="UP000824028">
    <property type="component" value="Unassembled WGS sequence"/>
</dbReference>
<comment type="caution">
    <text evidence="3">The sequence shown here is derived from an EMBL/GenBank/DDBJ whole genome shotgun (WGS) entry which is preliminary data.</text>
</comment>
<dbReference type="PROSITE" id="PS51257">
    <property type="entry name" value="PROKAR_LIPOPROTEIN"/>
    <property type="match status" value="1"/>
</dbReference>
<reference evidence="3" key="2">
    <citation type="submission" date="2021-04" db="EMBL/GenBank/DDBJ databases">
        <authorList>
            <person name="Gilroy R."/>
        </authorList>
    </citation>
    <scope>NUCLEOTIDE SEQUENCE</scope>
    <source>
        <strain evidence="3">ChiHjej9B8-1298</strain>
    </source>
</reference>
<name>A0A9D2J169_9BACE</name>
<evidence type="ECO:0000259" key="2">
    <source>
        <dbReference type="Pfam" id="PF14289"/>
    </source>
</evidence>
<sequence length="247" mass="28193">MYRIGVTTWLPFLLLAMLLTSCNRKYRIEGNSSLINLDGKVLYLKMLQDGVWVPVDSSEVVHGCFKMKGSVDSVRMVTLYLNNDALMPLVLENGKVKVNIAPGSFQASGTPLNDKLYDFIERRNAMEQAIEELERKEARMVLDGANIDDIHEELASQGEAKLKEMNDYVRQFIVDNYENVLGPSIFMMMCSTLPYPVMTDQVEDIMRTAPLTFKDNPLVKDFLEKAKENMKLLEEHKRLQENMAANN</sequence>
<evidence type="ECO:0000313" key="4">
    <source>
        <dbReference type="Proteomes" id="UP000824028"/>
    </source>
</evidence>
<dbReference type="Pfam" id="PF14289">
    <property type="entry name" value="DUF4369"/>
    <property type="match status" value="1"/>
</dbReference>